<gene>
    <name evidence="1" type="ORF">ACFS7Z_24275</name>
</gene>
<evidence type="ECO:0000313" key="2">
    <source>
        <dbReference type="Proteomes" id="UP001597641"/>
    </source>
</evidence>
<protein>
    <submittedName>
        <fullName evidence="1">Uncharacterized protein</fullName>
    </submittedName>
</protein>
<reference evidence="2" key="1">
    <citation type="journal article" date="2019" name="Int. J. Syst. Evol. Microbiol.">
        <title>The Global Catalogue of Microorganisms (GCM) 10K type strain sequencing project: providing services to taxonomists for standard genome sequencing and annotation.</title>
        <authorList>
            <consortium name="The Broad Institute Genomics Platform"/>
            <consortium name="The Broad Institute Genome Sequencing Center for Infectious Disease"/>
            <person name="Wu L."/>
            <person name="Ma J."/>
        </authorList>
    </citation>
    <scope>NUCLEOTIDE SEQUENCE [LARGE SCALE GENOMIC DNA]</scope>
    <source>
        <strain evidence="2">KCTC 23984</strain>
    </source>
</reference>
<proteinExistence type="predicted"/>
<keyword evidence="2" id="KW-1185">Reference proteome</keyword>
<dbReference type="EMBL" id="JBHUOX010000031">
    <property type="protein sequence ID" value="MFD3003497.1"/>
    <property type="molecule type" value="Genomic_DNA"/>
</dbReference>
<dbReference type="Proteomes" id="UP001597641">
    <property type="component" value="Unassembled WGS sequence"/>
</dbReference>
<organism evidence="1 2">
    <name type="scientific">Pontibacter toksunensis</name>
    <dbReference type="NCBI Taxonomy" id="1332631"/>
    <lineage>
        <taxon>Bacteria</taxon>
        <taxon>Pseudomonadati</taxon>
        <taxon>Bacteroidota</taxon>
        <taxon>Cytophagia</taxon>
        <taxon>Cytophagales</taxon>
        <taxon>Hymenobacteraceae</taxon>
        <taxon>Pontibacter</taxon>
    </lineage>
</organism>
<evidence type="ECO:0000313" key="1">
    <source>
        <dbReference type="EMBL" id="MFD3003497.1"/>
    </source>
</evidence>
<accession>A0ABW6C262</accession>
<sequence length="149" mass="17488">MDSINDLLLKELIAKYPKQEFEELYGKKGIMCKEFTTQNVILTILPSDVYWRIAIQLEYTDYKFRKNVYDTLEVVHRGNIESKFPAGTVYWGGQMKRIKIDIYKTKYPDFFKSNSAAVKNTMEHLKAIETGIISLIPRHEVQKRGSFRL</sequence>
<name>A0ABW6C262_9BACT</name>
<dbReference type="RefSeq" id="WP_377491009.1">
    <property type="nucleotide sequence ID" value="NZ_JBHUOX010000031.1"/>
</dbReference>
<comment type="caution">
    <text evidence="1">The sequence shown here is derived from an EMBL/GenBank/DDBJ whole genome shotgun (WGS) entry which is preliminary data.</text>
</comment>